<gene>
    <name evidence="3" type="ORF">JF887_06700</name>
</gene>
<dbReference type="EMBL" id="JAEKNN010000029">
    <property type="protein sequence ID" value="MBJ7609106.1"/>
    <property type="molecule type" value="Genomic_DNA"/>
</dbReference>
<keyword evidence="1" id="KW-0472">Membrane</keyword>
<keyword evidence="3" id="KW-0378">Hydrolase</keyword>
<keyword evidence="3" id="KW-0482">Metalloprotease</keyword>
<keyword evidence="1" id="KW-0812">Transmembrane</keyword>
<feature type="transmembrane region" description="Helical" evidence="1">
    <location>
        <begin position="162"/>
        <end position="182"/>
    </location>
</feature>
<feature type="transmembrane region" description="Helical" evidence="1">
    <location>
        <begin position="46"/>
        <end position="68"/>
    </location>
</feature>
<protein>
    <submittedName>
        <fullName evidence="3">CPBP family intramembrane metalloprotease</fullName>
    </submittedName>
</protein>
<sequence length="242" mass="25638">MKTPALIAAGLLLVAVVLADLTFSPRYMRRVRAAVMSGDRAARTRMYRLTVVVTWWAALGAIAVMLGGGRSASEIGFGPPRVGTLERYAAPLAGAVLAIVAAGLAAVIASRRGRARAVPLVGDVDVILPRGRTERRWFTLVAITAGITEEVFYRAFALTFLLAVLPGGRWSALLVAAVLFGAAHLYQGVGGVAITAVLAILLGWLYLDTGSLLPGMVLHILVDLRALLVRQPTETSRRATSN</sequence>
<name>A0A934KHY0_9BACT</name>
<feature type="transmembrane region" description="Helical" evidence="1">
    <location>
        <begin position="6"/>
        <end position="25"/>
    </location>
</feature>
<dbReference type="GO" id="GO:0080120">
    <property type="term" value="P:CAAX-box protein maturation"/>
    <property type="evidence" value="ECO:0007669"/>
    <property type="project" value="UniProtKB-ARBA"/>
</dbReference>
<evidence type="ECO:0000256" key="1">
    <source>
        <dbReference type="SAM" id="Phobius"/>
    </source>
</evidence>
<comment type="caution">
    <text evidence="3">The sequence shown here is derived from an EMBL/GenBank/DDBJ whole genome shotgun (WGS) entry which is preliminary data.</text>
</comment>
<keyword evidence="3" id="KW-0645">Protease</keyword>
<proteinExistence type="predicted"/>
<reference evidence="3 4" key="1">
    <citation type="submission" date="2020-10" db="EMBL/GenBank/DDBJ databases">
        <title>Ca. Dormibacterota MAGs.</title>
        <authorList>
            <person name="Montgomery K."/>
        </authorList>
    </citation>
    <scope>NUCLEOTIDE SEQUENCE [LARGE SCALE GENOMIC DNA]</scope>
    <source>
        <strain evidence="3">Mitchell_Peninsula_5</strain>
    </source>
</reference>
<dbReference type="Pfam" id="PF02517">
    <property type="entry name" value="Rce1-like"/>
    <property type="match status" value="1"/>
</dbReference>
<accession>A0A934KHY0</accession>
<organism evidence="3 4">
    <name type="scientific">Candidatus Amunia macphersoniae</name>
    <dbReference type="NCBI Taxonomy" id="3127014"/>
    <lineage>
        <taxon>Bacteria</taxon>
        <taxon>Bacillati</taxon>
        <taxon>Candidatus Dormiibacterota</taxon>
        <taxon>Candidatus Dormibacteria</taxon>
        <taxon>Candidatus Aeolococcales</taxon>
        <taxon>Candidatus Aeolococcaceae</taxon>
        <taxon>Candidatus Amunia</taxon>
    </lineage>
</organism>
<evidence type="ECO:0000313" key="3">
    <source>
        <dbReference type="EMBL" id="MBJ7609106.1"/>
    </source>
</evidence>
<dbReference type="InterPro" id="IPR003675">
    <property type="entry name" value="Rce1/LyrA-like_dom"/>
</dbReference>
<evidence type="ECO:0000259" key="2">
    <source>
        <dbReference type="Pfam" id="PF02517"/>
    </source>
</evidence>
<feature type="transmembrane region" description="Helical" evidence="1">
    <location>
        <begin position="88"/>
        <end position="109"/>
    </location>
</feature>
<dbReference type="Proteomes" id="UP000614410">
    <property type="component" value="Unassembled WGS sequence"/>
</dbReference>
<feature type="transmembrane region" description="Helical" evidence="1">
    <location>
        <begin position="189"/>
        <end position="206"/>
    </location>
</feature>
<keyword evidence="1" id="KW-1133">Transmembrane helix</keyword>
<evidence type="ECO:0000313" key="4">
    <source>
        <dbReference type="Proteomes" id="UP000614410"/>
    </source>
</evidence>
<dbReference type="AlphaFoldDB" id="A0A934KHY0"/>
<feature type="domain" description="CAAX prenyl protease 2/Lysostaphin resistance protein A-like" evidence="2">
    <location>
        <begin position="137"/>
        <end position="224"/>
    </location>
</feature>
<dbReference type="GO" id="GO:0008237">
    <property type="term" value="F:metallopeptidase activity"/>
    <property type="evidence" value="ECO:0007669"/>
    <property type="project" value="UniProtKB-KW"/>
</dbReference>
<dbReference type="GO" id="GO:0004175">
    <property type="term" value="F:endopeptidase activity"/>
    <property type="evidence" value="ECO:0007669"/>
    <property type="project" value="UniProtKB-ARBA"/>
</dbReference>